<sequence length="422" mass="48013">MNKIELKIKSLKLENFGKFDHFECVFGKEVTRLVGINGSGKTTVGLTGVWATIKGIAERASTGQLVGERFRFIGRNRATSDLEINLVDEKNGLEIVIKNHLSKQSNQIEFDCIKGALPDDWVHDFLNIAFLSAKNFTQLSGKEQALLLGIDVDKFDVKLAELKQDFTIINSALRGYGDLVEVEKVESVSVIDLMQEKEIAEEFNLQQGKTRAEKEQNVIAIKNIESDISLLQDKLKECKSKKFAPIEELKDIEEIREKLKNAADINRQVLDYENYCIKHKEKVGKEIEAKKNKDKQSKIINERIDFIKSFKFGFKGLGVDDKGGLILNEKPIKEPYFSKGELELIVAKLYTSLNPIFKTRFIDDFELLDEDNQKKILDTLLKKGFQVITAEVGKVAKDKKNSILLRECKAVDDYDDNKEELL</sequence>
<gene>
    <name evidence="1" type="ORF">LCGC14_0364570</name>
</gene>
<dbReference type="AlphaFoldDB" id="A0A0F9T6X1"/>
<evidence type="ECO:0000313" key="1">
    <source>
        <dbReference type="EMBL" id="KKN76965.1"/>
    </source>
</evidence>
<name>A0A0F9T6X1_9ZZZZ</name>
<comment type="caution">
    <text evidence="1">The sequence shown here is derived from an EMBL/GenBank/DDBJ whole genome shotgun (WGS) entry which is preliminary data.</text>
</comment>
<dbReference type="SUPFAM" id="SSF52540">
    <property type="entry name" value="P-loop containing nucleoside triphosphate hydrolases"/>
    <property type="match status" value="1"/>
</dbReference>
<accession>A0A0F9T6X1</accession>
<protein>
    <submittedName>
        <fullName evidence="1">Uncharacterized protein</fullName>
    </submittedName>
</protein>
<dbReference type="EMBL" id="LAZR01000286">
    <property type="protein sequence ID" value="KKN76965.1"/>
    <property type="molecule type" value="Genomic_DNA"/>
</dbReference>
<dbReference type="Gene3D" id="3.40.50.300">
    <property type="entry name" value="P-loop containing nucleotide triphosphate hydrolases"/>
    <property type="match status" value="1"/>
</dbReference>
<proteinExistence type="predicted"/>
<organism evidence="1">
    <name type="scientific">marine sediment metagenome</name>
    <dbReference type="NCBI Taxonomy" id="412755"/>
    <lineage>
        <taxon>unclassified sequences</taxon>
        <taxon>metagenomes</taxon>
        <taxon>ecological metagenomes</taxon>
    </lineage>
</organism>
<reference evidence="1" key="1">
    <citation type="journal article" date="2015" name="Nature">
        <title>Complex archaea that bridge the gap between prokaryotes and eukaryotes.</title>
        <authorList>
            <person name="Spang A."/>
            <person name="Saw J.H."/>
            <person name="Jorgensen S.L."/>
            <person name="Zaremba-Niedzwiedzka K."/>
            <person name="Martijn J."/>
            <person name="Lind A.E."/>
            <person name="van Eijk R."/>
            <person name="Schleper C."/>
            <person name="Guy L."/>
            <person name="Ettema T.J."/>
        </authorList>
    </citation>
    <scope>NUCLEOTIDE SEQUENCE</scope>
</reference>
<dbReference type="InterPro" id="IPR027417">
    <property type="entry name" value="P-loop_NTPase"/>
</dbReference>